<keyword evidence="2" id="KW-1185">Reference proteome</keyword>
<dbReference type="AlphaFoldDB" id="A0A1A8ZAV4"/>
<dbReference type="EMBL" id="LT594324">
    <property type="protein sequence ID" value="SBT40932.1"/>
    <property type="molecule type" value="Genomic_DNA"/>
</dbReference>
<dbReference type="PATRIC" id="fig|299146.4.peg.1133"/>
<protein>
    <submittedName>
        <fullName evidence="1">Uncharacterized protein</fullName>
    </submittedName>
</protein>
<accession>A0A1A8ZAV4</accession>
<gene>
    <name evidence="1" type="ORF">GA0070621_1094</name>
</gene>
<dbReference type="OrthoDB" id="2817390at2"/>
<sequence length="214" mass="24940">MQIAGSVDVDAAMKELREARAVFHSEADFQHAFAWAVHRLDSTVQVRLEVRQDAREYLDLLCFGPQGRRTAIEFKYFTARWEGVDPDTGEEFRLRTHAASDVARRDFVFDIVRLEQFCRASKVPMDGLALMLTNYRGLWEPPVRSRRTRDHEFRIHEGRRLTGTLRWGMEDDHHLPNQRELAGHYPLIWRDFARLDGRNGSLRWLPVPVDAPGT</sequence>
<dbReference type="RefSeq" id="WP_091192061.1">
    <property type="nucleotide sequence ID" value="NZ_LT594324.1"/>
</dbReference>
<proteinExistence type="predicted"/>
<evidence type="ECO:0000313" key="2">
    <source>
        <dbReference type="Proteomes" id="UP000198765"/>
    </source>
</evidence>
<dbReference type="Proteomes" id="UP000198765">
    <property type="component" value="Chromosome I"/>
</dbReference>
<name>A0A1A8ZAV4_9ACTN</name>
<reference evidence="1 2" key="1">
    <citation type="submission" date="2016-06" db="EMBL/GenBank/DDBJ databases">
        <authorList>
            <person name="Kjaerup R.B."/>
            <person name="Dalgaard T.S."/>
            <person name="Juul-Madsen H.R."/>
        </authorList>
    </citation>
    <scope>NUCLEOTIDE SEQUENCE [LARGE SCALE GENOMIC DNA]</scope>
    <source>
        <strain evidence="1 2">DSM 45248</strain>
    </source>
</reference>
<organism evidence="1 2">
    <name type="scientific">Micromonospora narathiwatensis</name>
    <dbReference type="NCBI Taxonomy" id="299146"/>
    <lineage>
        <taxon>Bacteria</taxon>
        <taxon>Bacillati</taxon>
        <taxon>Actinomycetota</taxon>
        <taxon>Actinomycetes</taxon>
        <taxon>Micromonosporales</taxon>
        <taxon>Micromonosporaceae</taxon>
        <taxon>Micromonospora</taxon>
    </lineage>
</organism>
<evidence type="ECO:0000313" key="1">
    <source>
        <dbReference type="EMBL" id="SBT40932.1"/>
    </source>
</evidence>